<organism evidence="3 4">
    <name type="scientific">OM182 bacterium MED-G28</name>
    <dbReference type="NCBI Taxonomy" id="1986256"/>
    <lineage>
        <taxon>Bacteria</taxon>
        <taxon>Pseudomonadati</taxon>
        <taxon>Pseudomonadota</taxon>
        <taxon>Gammaproteobacteria</taxon>
        <taxon>OMG group</taxon>
        <taxon>OM182 clade</taxon>
    </lineage>
</organism>
<reference evidence="3 4" key="1">
    <citation type="submission" date="2017-08" db="EMBL/GenBank/DDBJ databases">
        <title>Fine stratification of microbial communities through a metagenomic profile of the photic zone.</title>
        <authorList>
            <person name="Haro-Moreno J.M."/>
            <person name="Lopez-Perez M."/>
            <person name="De La Torre J."/>
            <person name="Picazo A."/>
            <person name="Camacho A."/>
            <person name="Rodriguez-Valera F."/>
        </authorList>
    </citation>
    <scope>NUCLEOTIDE SEQUENCE [LARGE SCALE GENOMIC DNA]</scope>
    <source>
        <strain evidence="3">MED-G28</strain>
    </source>
</reference>
<dbReference type="AlphaFoldDB" id="A0A2A5WAD4"/>
<evidence type="ECO:0000313" key="3">
    <source>
        <dbReference type="EMBL" id="PDH33430.1"/>
    </source>
</evidence>
<gene>
    <name evidence="3" type="ORF">CNF02_08255</name>
</gene>
<comment type="caution">
    <text evidence="3">The sequence shown here is derived from an EMBL/GenBank/DDBJ whole genome shotgun (WGS) entry which is preliminary data.</text>
</comment>
<name>A0A2A5WAD4_9GAMM</name>
<feature type="chain" id="PRO_5012720897" evidence="2">
    <location>
        <begin position="21"/>
        <end position="457"/>
    </location>
</feature>
<dbReference type="Proteomes" id="UP000219329">
    <property type="component" value="Unassembled WGS sequence"/>
</dbReference>
<evidence type="ECO:0000256" key="1">
    <source>
        <dbReference type="SAM" id="Coils"/>
    </source>
</evidence>
<protein>
    <submittedName>
        <fullName evidence="3">Uncharacterized protein</fullName>
    </submittedName>
</protein>
<dbReference type="EMBL" id="NTJZ01000008">
    <property type="protein sequence ID" value="PDH33430.1"/>
    <property type="molecule type" value="Genomic_DNA"/>
</dbReference>
<feature type="signal peptide" evidence="2">
    <location>
        <begin position="1"/>
        <end position="20"/>
    </location>
</feature>
<keyword evidence="1" id="KW-0175">Coiled coil</keyword>
<keyword evidence="2" id="KW-0732">Signal</keyword>
<proteinExistence type="predicted"/>
<evidence type="ECO:0000256" key="2">
    <source>
        <dbReference type="SAM" id="SignalP"/>
    </source>
</evidence>
<accession>A0A2A5WAD4</accession>
<evidence type="ECO:0000313" key="4">
    <source>
        <dbReference type="Proteomes" id="UP000219329"/>
    </source>
</evidence>
<sequence>MRYLTSTVFFSLCLVSHAFAQLNELARITEVQNELDKTQESLLELTSEYGRLDRRLLEPLDQYSVSLIENERFSDADRVLDQAIQIVRVSEGLYSPGQFSLILRSIKNKVNQQDWEDAKELMQHFSWLLGRGENQVNEELVAALLDLIDIHLLGVVDDLKFNQSFHFKQAERLTNLVNRVARYSYAEGDSRVNAIMYKKVIQMYLQSIAVEAGGQTGISLRSFSSDGYALSRSNAQTSLYFAGLRALSSIREFYLQREEPNLEGAGMAFMYRGDWEVFFDNNREAQRAYARGHELLLRSGQTQEAINDFTSQPKMLPLMEFYDSLDSAAGSSNNSLNNDGRDTNVSNFTFKQWSSNFPRASAPIQDELREVERQDGEYALFSFNLAGLDRASGWYRGRYSRNISSPRDLELISQRSSAGVDWLELTESVKDFHYRPKFINGEPQAVSATLVFQLSDY</sequence>
<feature type="coiled-coil region" evidence="1">
    <location>
        <begin position="28"/>
        <end position="55"/>
    </location>
</feature>